<evidence type="ECO:0000259" key="5">
    <source>
        <dbReference type="Pfam" id="PF01494"/>
    </source>
</evidence>
<dbReference type="InterPro" id="IPR050641">
    <property type="entry name" value="RIFMO-like"/>
</dbReference>
<evidence type="ECO:0000256" key="4">
    <source>
        <dbReference type="ARBA" id="ARBA00022827"/>
    </source>
</evidence>
<dbReference type="InterPro" id="IPR036249">
    <property type="entry name" value="Thioredoxin-like_sf"/>
</dbReference>
<evidence type="ECO:0000259" key="6">
    <source>
        <dbReference type="Pfam" id="PF07976"/>
    </source>
</evidence>
<keyword evidence="4" id="KW-0274">FAD</keyword>
<dbReference type="InterPro" id="IPR002938">
    <property type="entry name" value="FAD-bd"/>
</dbReference>
<protein>
    <submittedName>
        <fullName evidence="7">FAD-dependent oxidoreductase</fullName>
    </submittedName>
</protein>
<evidence type="ECO:0000313" key="7">
    <source>
        <dbReference type="EMBL" id="MDG3015251.1"/>
    </source>
</evidence>
<feature type="domain" description="Phenol hydroxylase-like C-terminal dimerisation" evidence="6">
    <location>
        <begin position="463"/>
        <end position="501"/>
    </location>
</feature>
<evidence type="ECO:0000256" key="1">
    <source>
        <dbReference type="ARBA" id="ARBA00001974"/>
    </source>
</evidence>
<dbReference type="Proteomes" id="UP001152755">
    <property type="component" value="Unassembled WGS sequence"/>
</dbReference>
<comment type="similarity">
    <text evidence="2">Belongs to the PheA/TfdB FAD monooxygenase family.</text>
</comment>
<dbReference type="GO" id="GO:0071949">
    <property type="term" value="F:FAD binding"/>
    <property type="evidence" value="ECO:0007669"/>
    <property type="project" value="InterPro"/>
</dbReference>
<comment type="caution">
    <text evidence="7">The sequence shown here is derived from an EMBL/GenBank/DDBJ whole genome shotgun (WGS) entry which is preliminary data.</text>
</comment>
<dbReference type="SUPFAM" id="SSF51905">
    <property type="entry name" value="FAD/NAD(P)-binding domain"/>
    <property type="match status" value="1"/>
</dbReference>
<organism evidence="7 8">
    <name type="scientific">Speluncibacter jeojiensis</name>
    <dbReference type="NCBI Taxonomy" id="2710754"/>
    <lineage>
        <taxon>Bacteria</taxon>
        <taxon>Bacillati</taxon>
        <taxon>Actinomycetota</taxon>
        <taxon>Actinomycetes</taxon>
        <taxon>Mycobacteriales</taxon>
        <taxon>Speluncibacteraceae</taxon>
        <taxon>Speluncibacter</taxon>
    </lineage>
</organism>
<dbReference type="SUPFAM" id="SSF52833">
    <property type="entry name" value="Thioredoxin-like"/>
    <property type="match status" value="1"/>
</dbReference>
<evidence type="ECO:0000256" key="2">
    <source>
        <dbReference type="ARBA" id="ARBA00007801"/>
    </source>
</evidence>
<dbReference type="EMBL" id="JANRHA010000007">
    <property type="protein sequence ID" value="MDG3015251.1"/>
    <property type="molecule type" value="Genomic_DNA"/>
</dbReference>
<dbReference type="PANTHER" id="PTHR43004">
    <property type="entry name" value="TRK SYSTEM POTASSIUM UPTAKE PROTEIN"/>
    <property type="match status" value="1"/>
</dbReference>
<dbReference type="PANTHER" id="PTHR43004:SF19">
    <property type="entry name" value="BINDING MONOOXYGENASE, PUTATIVE (JCVI)-RELATED"/>
    <property type="match status" value="1"/>
</dbReference>
<dbReference type="RefSeq" id="WP_332519960.1">
    <property type="nucleotide sequence ID" value="NZ_JANRHA010000007.1"/>
</dbReference>
<dbReference type="NCBIfam" id="NF004832">
    <property type="entry name" value="PRK06184.1"/>
    <property type="match status" value="1"/>
</dbReference>
<keyword evidence="3" id="KW-0285">Flavoprotein</keyword>
<evidence type="ECO:0000313" key="8">
    <source>
        <dbReference type="Proteomes" id="UP001152755"/>
    </source>
</evidence>
<name>A0A9X4M145_9ACTN</name>
<dbReference type="AlphaFoldDB" id="A0A9X4M145"/>
<reference evidence="7" key="1">
    <citation type="submission" date="2022-08" db="EMBL/GenBank/DDBJ databases">
        <title>Genome analysis of Corynebacteriales strain.</title>
        <authorList>
            <person name="Lee S.D."/>
        </authorList>
    </citation>
    <scope>NUCLEOTIDE SEQUENCE</scope>
    <source>
        <strain evidence="7">D3-21</strain>
    </source>
</reference>
<dbReference type="InterPro" id="IPR012941">
    <property type="entry name" value="Phe_hydrox_C_dim_dom"/>
</dbReference>
<dbReference type="InterPro" id="IPR036188">
    <property type="entry name" value="FAD/NAD-bd_sf"/>
</dbReference>
<dbReference type="PRINTS" id="PR00420">
    <property type="entry name" value="RNGMNOXGNASE"/>
</dbReference>
<feature type="domain" description="FAD-binding" evidence="5">
    <location>
        <begin position="2"/>
        <end position="339"/>
    </location>
</feature>
<dbReference type="GO" id="GO:0016709">
    <property type="term" value="F:oxidoreductase activity, acting on paired donors, with incorporation or reduction of molecular oxygen, NAD(P)H as one donor, and incorporation of one atom of oxygen"/>
    <property type="evidence" value="ECO:0007669"/>
    <property type="project" value="UniProtKB-ARBA"/>
</dbReference>
<dbReference type="Gene3D" id="3.40.30.120">
    <property type="match status" value="1"/>
</dbReference>
<dbReference type="Pfam" id="PF07976">
    <property type="entry name" value="Phe_hydrox_dim"/>
    <property type="match status" value="1"/>
</dbReference>
<sequence>MTDVLVVGAGPTGVTLAIDLARRGVPVCIIDRAPAPFAGSRGKGLTARTLEAFDDFGIVGEILALGHRGLPHRVTVRGEVVSDADPSAGLSDSADRPYAVGPIIPQFHTEQVLRNCLADHGIHVEYGAEVVAVEQDGGGVTAHLADGTAIDSQYLVGCDGGGSAVRKALGVGFDGQGGFQAMLIGDVEVTGLTPDRWYQWTDPDRGFLALCPFRRTPVWQLQAVPFADFGEGGTLPEPSLDYFQRLADDLTGQPGIRLSNPTWMSTWRVNVRMAERFRVGNVFLAGDAAHVHPPTGGLGMNTGIQDSYNLGWKLAAVLGGGDPALLDTYEEERRPIAAWTLGFSTDGLDRVTGDFADGTPRGIAAHGADREQLGLDYRFGSLATDLARVSTVHAGDRAPDAPCRDPFGDPVRLFDVFRGPQVTVLGFGGAPVVSLAGRHVVIARVGTAPGPDVDLVDDYGCARAAYGVDGDAIVVVRPDGYIGMTAAADQIEEVRAYLARFDSPRPR</sequence>
<proteinExistence type="inferred from homology"/>
<evidence type="ECO:0000256" key="3">
    <source>
        <dbReference type="ARBA" id="ARBA00022630"/>
    </source>
</evidence>
<accession>A0A9X4M145</accession>
<comment type="cofactor">
    <cofactor evidence="1">
        <name>FAD</name>
        <dbReference type="ChEBI" id="CHEBI:57692"/>
    </cofactor>
</comment>
<gene>
    <name evidence="7" type="ORF">NVS88_11885</name>
</gene>
<dbReference type="Pfam" id="PF01494">
    <property type="entry name" value="FAD_binding_3"/>
    <property type="match status" value="1"/>
</dbReference>
<dbReference type="Gene3D" id="3.30.70.2450">
    <property type="match status" value="1"/>
</dbReference>
<dbReference type="Gene3D" id="3.50.50.60">
    <property type="entry name" value="FAD/NAD(P)-binding domain"/>
    <property type="match status" value="1"/>
</dbReference>
<keyword evidence="8" id="KW-1185">Reference proteome</keyword>